<dbReference type="InterPro" id="IPR010724">
    <property type="entry name" value="RepA_N"/>
</dbReference>
<dbReference type="RefSeq" id="WP_289606989.1">
    <property type="nucleotide sequence ID" value="NZ_JAUDCG010000007.1"/>
</dbReference>
<evidence type="ECO:0000259" key="1">
    <source>
        <dbReference type="Pfam" id="PF06970"/>
    </source>
</evidence>
<sequence>MDRKENLCDTFHTKQIPIFRLTSFSPFPYPPLDLSNDAKVLYVLLLDRAGISRKKGYIEAGGTFCLYFTVEDVKAKLRRSRQVATRAFHELESCGLILRRKQGLGRPAVITLNLPVNERRGANDR</sequence>
<protein>
    <submittedName>
        <fullName evidence="2">Replication initiator protein A</fullName>
    </submittedName>
</protein>
<comment type="caution">
    <text evidence="2">The sequence shown here is derived from an EMBL/GenBank/DDBJ whole genome shotgun (WGS) entry which is preliminary data.</text>
</comment>
<keyword evidence="3" id="KW-1185">Reference proteome</keyword>
<reference evidence="3" key="1">
    <citation type="submission" date="2023-06" db="EMBL/GenBank/DDBJ databases">
        <title>Identification and characterization of horizontal gene transfer across gut microbiota members of farm animals based on homology search.</title>
        <authorList>
            <person name="Zeman M."/>
            <person name="Kubasova T."/>
            <person name="Jahodarova E."/>
            <person name="Nykrynova M."/>
            <person name="Rychlik I."/>
        </authorList>
    </citation>
    <scope>NUCLEOTIDE SEQUENCE [LARGE SCALE GENOMIC DNA]</scope>
    <source>
        <strain evidence="3">ET39</strain>
    </source>
</reference>
<feature type="domain" description="Replication initiator A N-terminal" evidence="1">
    <location>
        <begin position="33"/>
        <end position="91"/>
    </location>
</feature>
<evidence type="ECO:0000313" key="3">
    <source>
        <dbReference type="Proteomes" id="UP001529340"/>
    </source>
</evidence>
<accession>A0ABT7UA58</accession>
<name>A0ABT7UA58_9FIRM</name>
<proteinExistence type="predicted"/>
<organism evidence="2 3">
    <name type="scientific">Amedibacillus dolichus</name>
    <dbReference type="NCBI Taxonomy" id="31971"/>
    <lineage>
        <taxon>Bacteria</taxon>
        <taxon>Bacillati</taxon>
        <taxon>Bacillota</taxon>
        <taxon>Erysipelotrichia</taxon>
        <taxon>Erysipelotrichales</taxon>
        <taxon>Erysipelotrichaceae</taxon>
        <taxon>Amedibacillus</taxon>
    </lineage>
</organism>
<dbReference type="EMBL" id="JAUDCG010000007">
    <property type="protein sequence ID" value="MDM8156518.1"/>
    <property type="molecule type" value="Genomic_DNA"/>
</dbReference>
<evidence type="ECO:0000313" key="2">
    <source>
        <dbReference type="EMBL" id="MDM8156518.1"/>
    </source>
</evidence>
<gene>
    <name evidence="2" type="ORF">QUV96_02555</name>
</gene>
<reference evidence="2 3" key="2">
    <citation type="submission" date="2023-06" db="EMBL/GenBank/DDBJ databases">
        <title>Identification and characterization of horizontal gene transfer across gut microbiota members of farm animals based on homology search.</title>
        <authorList>
            <person name="Schwarzerova J."/>
            <person name="Nykrynova M."/>
            <person name="Jureckova K."/>
            <person name="Cejkova D."/>
            <person name="Rychlik I."/>
        </authorList>
    </citation>
    <scope>NUCLEOTIDE SEQUENCE [LARGE SCALE GENOMIC DNA]</scope>
    <source>
        <strain evidence="2 3">ET39</strain>
    </source>
</reference>
<dbReference type="Proteomes" id="UP001529340">
    <property type="component" value="Unassembled WGS sequence"/>
</dbReference>
<dbReference type="Pfam" id="PF06970">
    <property type="entry name" value="RepA_N"/>
    <property type="match status" value="1"/>
</dbReference>